<dbReference type="InterPro" id="IPR001753">
    <property type="entry name" value="Enoyl-CoA_hydra/iso"/>
</dbReference>
<evidence type="ECO:0000313" key="3">
    <source>
        <dbReference type="EMBL" id="SJZ31710.1"/>
    </source>
</evidence>
<organism evidence="3 4">
    <name type="scientific">Enhydrobacter aerosaccus</name>
    <dbReference type="NCBI Taxonomy" id="225324"/>
    <lineage>
        <taxon>Bacteria</taxon>
        <taxon>Pseudomonadati</taxon>
        <taxon>Pseudomonadota</taxon>
        <taxon>Alphaproteobacteria</taxon>
        <taxon>Hyphomicrobiales</taxon>
        <taxon>Enhydrobacter</taxon>
    </lineage>
</organism>
<proteinExistence type="inferred from homology"/>
<dbReference type="RefSeq" id="WP_085932010.1">
    <property type="nucleotide sequence ID" value="NZ_FUWJ01000001.1"/>
</dbReference>
<name>A0A1T4JNG5_9HYPH</name>
<reference evidence="4" key="1">
    <citation type="submission" date="2017-02" db="EMBL/GenBank/DDBJ databases">
        <authorList>
            <person name="Varghese N."/>
            <person name="Submissions S."/>
        </authorList>
    </citation>
    <scope>NUCLEOTIDE SEQUENCE [LARGE SCALE GENOMIC DNA]</scope>
    <source>
        <strain evidence="4">ATCC 27094</strain>
    </source>
</reference>
<gene>
    <name evidence="3" type="ORF">SAMN02745126_00243</name>
</gene>
<dbReference type="SUPFAM" id="SSF52096">
    <property type="entry name" value="ClpP/crotonase"/>
    <property type="match status" value="1"/>
</dbReference>
<sequence length="253" mass="27223">MTKVIIEKNGPVKTIWMNRPDKRNALDSELLKAMIDALGAPVAAEDRVVVIRGKGNVFCAGLDMAERSKSAAAGEASGIEVMLRSIELCPLPVVAVVQGDAIAGGNELALHCDLVVASDKARFGMSLAQVGLAPNWFLAKKLMEVLGPVTTREMLLLGDPLPATKLHALGLIARCVPADQLEAEATKVIDRLAANAPLSLKAMKALTVRQLEFRDQIKHDDVDALVRAAMQSQDAQEGMKARLEKRTARFQGR</sequence>
<dbReference type="AlphaFoldDB" id="A0A1T4JNG5"/>
<dbReference type="InterPro" id="IPR018376">
    <property type="entry name" value="Enoyl-CoA_hyd/isom_CS"/>
</dbReference>
<dbReference type="OrthoDB" id="5389341at2"/>
<dbReference type="PANTHER" id="PTHR42964:SF1">
    <property type="entry name" value="POLYKETIDE BIOSYNTHESIS ENOYL-COA HYDRATASE PKSH-RELATED"/>
    <property type="match status" value="1"/>
</dbReference>
<dbReference type="STRING" id="225324.SAMN02745126_00243"/>
<dbReference type="Proteomes" id="UP000190092">
    <property type="component" value="Unassembled WGS sequence"/>
</dbReference>
<dbReference type="CDD" id="cd06558">
    <property type="entry name" value="crotonase-like"/>
    <property type="match status" value="1"/>
</dbReference>
<dbReference type="PANTHER" id="PTHR42964">
    <property type="entry name" value="ENOYL-COA HYDRATASE"/>
    <property type="match status" value="1"/>
</dbReference>
<dbReference type="GO" id="GO:0008300">
    <property type="term" value="P:isoprenoid catabolic process"/>
    <property type="evidence" value="ECO:0007669"/>
    <property type="project" value="TreeGrafter"/>
</dbReference>
<evidence type="ECO:0000313" key="4">
    <source>
        <dbReference type="Proteomes" id="UP000190092"/>
    </source>
</evidence>
<accession>A0A1T4JNG5</accession>
<keyword evidence="4" id="KW-1185">Reference proteome</keyword>
<dbReference type="GO" id="GO:0003824">
    <property type="term" value="F:catalytic activity"/>
    <property type="evidence" value="ECO:0007669"/>
    <property type="project" value="InterPro"/>
</dbReference>
<dbReference type="PROSITE" id="PS00166">
    <property type="entry name" value="ENOYL_COA_HYDRATASE"/>
    <property type="match status" value="1"/>
</dbReference>
<dbReference type="InterPro" id="IPR051683">
    <property type="entry name" value="Enoyl-CoA_Hydratase/Isomerase"/>
</dbReference>
<evidence type="ECO:0000256" key="1">
    <source>
        <dbReference type="ARBA" id="ARBA00005254"/>
    </source>
</evidence>
<dbReference type="EMBL" id="FUWJ01000001">
    <property type="protein sequence ID" value="SJZ31710.1"/>
    <property type="molecule type" value="Genomic_DNA"/>
</dbReference>
<dbReference type="Pfam" id="PF00378">
    <property type="entry name" value="ECH_1"/>
    <property type="match status" value="1"/>
</dbReference>
<dbReference type="Gene3D" id="3.90.226.10">
    <property type="entry name" value="2-enoyl-CoA Hydratase, Chain A, domain 1"/>
    <property type="match status" value="1"/>
</dbReference>
<evidence type="ECO:0000256" key="2">
    <source>
        <dbReference type="RuleBase" id="RU003707"/>
    </source>
</evidence>
<dbReference type="InterPro" id="IPR029045">
    <property type="entry name" value="ClpP/crotonase-like_dom_sf"/>
</dbReference>
<protein>
    <submittedName>
        <fullName evidence="3">Enoyl-CoA hydratase</fullName>
    </submittedName>
</protein>
<comment type="similarity">
    <text evidence="1 2">Belongs to the enoyl-CoA hydratase/isomerase family.</text>
</comment>